<feature type="transmembrane region" description="Helical" evidence="7">
    <location>
        <begin position="80"/>
        <end position="99"/>
    </location>
</feature>
<keyword evidence="2" id="KW-1003">Cell membrane</keyword>
<evidence type="ECO:0000256" key="5">
    <source>
        <dbReference type="ARBA" id="ARBA00022989"/>
    </source>
</evidence>
<evidence type="ECO:0000256" key="1">
    <source>
        <dbReference type="ARBA" id="ARBA00004651"/>
    </source>
</evidence>
<evidence type="ECO:0000256" key="6">
    <source>
        <dbReference type="ARBA" id="ARBA00023136"/>
    </source>
</evidence>
<accession>A0A6J6LXY1</accession>
<dbReference type="GO" id="GO:0071555">
    <property type="term" value="P:cell wall organization"/>
    <property type="evidence" value="ECO:0007669"/>
    <property type="project" value="TreeGrafter"/>
</dbReference>
<feature type="transmembrane region" description="Helical" evidence="7">
    <location>
        <begin position="320"/>
        <end position="340"/>
    </location>
</feature>
<feature type="transmembrane region" description="Helical" evidence="7">
    <location>
        <begin position="187"/>
        <end position="207"/>
    </location>
</feature>
<dbReference type="PANTHER" id="PTHR22926">
    <property type="entry name" value="PHOSPHO-N-ACETYLMURAMOYL-PENTAPEPTIDE-TRANSFERASE"/>
    <property type="match status" value="1"/>
</dbReference>
<keyword evidence="5 7" id="KW-1133">Transmembrane helix</keyword>
<sequence length="347" mass="37322">MNYSITQFLLLGLLTLIFVGAITPVMRKFAISIDAVDAPNLSRKLQKAPVPYLGGVAIALGIICASYGALLYADFSMETLKLASFVLIPATAIAIMGLVDDLKGLQPWPRLIAQTITGVVVASILISTDTMGVAFSNGYLNAFVSVLWIVGVCNSINFFDNTDGGAAGTVAVITFFMFFIAYDRQQVLVSALAIVTSGATIGFLYWNRSPAKIYMGDAGALFLGIIISVLTIRLNPGITPSYKSFAIPLILMAIPILDTTVAVSSRLYRGISPFQGGTDHLSHRLVRIGLTRKYAAISLWSFAAFFGSSALALYTWPDSIGTALIFFVGALWLGLLTFFLRIPSEDR</sequence>
<evidence type="ECO:0000256" key="4">
    <source>
        <dbReference type="ARBA" id="ARBA00022692"/>
    </source>
</evidence>
<feature type="transmembrane region" description="Helical" evidence="7">
    <location>
        <begin position="165"/>
        <end position="182"/>
    </location>
</feature>
<evidence type="ECO:0000256" key="7">
    <source>
        <dbReference type="SAM" id="Phobius"/>
    </source>
</evidence>
<dbReference type="GO" id="GO:0016780">
    <property type="term" value="F:phosphotransferase activity, for other substituted phosphate groups"/>
    <property type="evidence" value="ECO:0007669"/>
    <property type="project" value="InterPro"/>
</dbReference>
<keyword evidence="6 7" id="KW-0472">Membrane</keyword>
<evidence type="ECO:0000256" key="3">
    <source>
        <dbReference type="ARBA" id="ARBA00022679"/>
    </source>
</evidence>
<reference evidence="8" key="1">
    <citation type="submission" date="2020-05" db="EMBL/GenBank/DDBJ databases">
        <authorList>
            <person name="Chiriac C."/>
            <person name="Salcher M."/>
            <person name="Ghai R."/>
            <person name="Kavagutti S V."/>
        </authorList>
    </citation>
    <scope>NUCLEOTIDE SEQUENCE</scope>
</reference>
<dbReference type="InterPro" id="IPR000715">
    <property type="entry name" value="Glycosyl_transferase_4"/>
</dbReference>
<dbReference type="GO" id="GO:0009103">
    <property type="term" value="P:lipopolysaccharide biosynthetic process"/>
    <property type="evidence" value="ECO:0007669"/>
    <property type="project" value="TreeGrafter"/>
</dbReference>
<dbReference type="PANTHER" id="PTHR22926:SF3">
    <property type="entry name" value="UNDECAPRENYL-PHOSPHATE ALPHA-N-ACETYLGLUCOSAMINYL 1-PHOSPHATE TRANSFERASE"/>
    <property type="match status" value="1"/>
</dbReference>
<evidence type="ECO:0000313" key="8">
    <source>
        <dbReference type="EMBL" id="CAB4665768.1"/>
    </source>
</evidence>
<dbReference type="CDD" id="cd06853">
    <property type="entry name" value="GT_WecA_like"/>
    <property type="match status" value="1"/>
</dbReference>
<feature type="transmembrane region" description="Helical" evidence="7">
    <location>
        <begin position="294"/>
        <end position="314"/>
    </location>
</feature>
<name>A0A6J6LXY1_9ZZZZ</name>
<dbReference type="GO" id="GO:0005886">
    <property type="term" value="C:plasma membrane"/>
    <property type="evidence" value="ECO:0007669"/>
    <property type="project" value="UniProtKB-SubCell"/>
</dbReference>
<keyword evidence="3" id="KW-0808">Transferase</keyword>
<keyword evidence="4 7" id="KW-0812">Transmembrane</keyword>
<gene>
    <name evidence="8" type="ORF">UFOPK2329_00216</name>
</gene>
<dbReference type="AlphaFoldDB" id="A0A6J6LXY1"/>
<protein>
    <submittedName>
        <fullName evidence="8">Unannotated protein</fullName>
    </submittedName>
</protein>
<dbReference type="Pfam" id="PF00953">
    <property type="entry name" value="Glycos_transf_4"/>
    <property type="match status" value="1"/>
</dbReference>
<evidence type="ECO:0000256" key="2">
    <source>
        <dbReference type="ARBA" id="ARBA00022475"/>
    </source>
</evidence>
<dbReference type="EMBL" id="CAEZWZ010000015">
    <property type="protein sequence ID" value="CAB4665768.1"/>
    <property type="molecule type" value="Genomic_DNA"/>
</dbReference>
<feature type="transmembrane region" description="Helical" evidence="7">
    <location>
        <begin position="51"/>
        <end position="73"/>
    </location>
</feature>
<feature type="transmembrane region" description="Helical" evidence="7">
    <location>
        <begin position="213"/>
        <end position="234"/>
    </location>
</feature>
<dbReference type="GO" id="GO:0044038">
    <property type="term" value="P:cell wall macromolecule biosynthetic process"/>
    <property type="evidence" value="ECO:0007669"/>
    <property type="project" value="TreeGrafter"/>
</dbReference>
<proteinExistence type="predicted"/>
<feature type="transmembrane region" description="Helical" evidence="7">
    <location>
        <begin position="139"/>
        <end position="159"/>
    </location>
</feature>
<comment type="subcellular location">
    <subcellularLocation>
        <location evidence="1">Cell membrane</location>
        <topology evidence="1">Multi-pass membrane protein</topology>
    </subcellularLocation>
</comment>
<organism evidence="8">
    <name type="scientific">freshwater metagenome</name>
    <dbReference type="NCBI Taxonomy" id="449393"/>
    <lineage>
        <taxon>unclassified sequences</taxon>
        <taxon>metagenomes</taxon>
        <taxon>ecological metagenomes</taxon>
    </lineage>
</organism>